<dbReference type="PANTHER" id="PTHR46369:SF1">
    <property type="entry name" value="PROTEIN CELLULOSE SYNTHASE INTERACTIVE 3"/>
    <property type="match status" value="1"/>
</dbReference>
<protein>
    <submittedName>
        <fullName evidence="1">Uncharacterized protein</fullName>
    </submittedName>
</protein>
<keyword evidence="2" id="KW-1185">Reference proteome</keyword>
<sequence>MALLPQYLLDPQTRSQSGRFHAAFALDDLFQCGGLARASDSTSVCRILINNFWKISERRCEPELIREAMSLISNAHQNPHSESPRDYSGKVPDVAPKKDTAESCISFDRMRRLIKKDTSEAANTPQGVKMLFKKVEDLIQKQIASVTAPQTSGEDNSDNSISFVLFVIKTLTEVQKNLIDPYILVRILQRLARDMGTSASSHVRQG</sequence>
<evidence type="ECO:0000313" key="2">
    <source>
        <dbReference type="Proteomes" id="UP001227230"/>
    </source>
</evidence>
<accession>A0ABY9DG13</accession>
<dbReference type="Proteomes" id="UP001227230">
    <property type="component" value="Chromosome 16"/>
</dbReference>
<organism evidence="1 2">
    <name type="scientific">Vitis vinifera</name>
    <name type="common">Grape</name>
    <dbReference type="NCBI Taxonomy" id="29760"/>
    <lineage>
        <taxon>Eukaryota</taxon>
        <taxon>Viridiplantae</taxon>
        <taxon>Streptophyta</taxon>
        <taxon>Embryophyta</taxon>
        <taxon>Tracheophyta</taxon>
        <taxon>Spermatophyta</taxon>
        <taxon>Magnoliopsida</taxon>
        <taxon>eudicotyledons</taxon>
        <taxon>Gunneridae</taxon>
        <taxon>Pentapetalae</taxon>
        <taxon>rosids</taxon>
        <taxon>Vitales</taxon>
        <taxon>Vitaceae</taxon>
        <taxon>Viteae</taxon>
        <taxon>Vitis</taxon>
    </lineage>
</organism>
<proteinExistence type="predicted"/>
<name>A0ABY9DG13_VITVI</name>
<gene>
    <name evidence="1" type="ORF">VitviT2T_024584</name>
</gene>
<dbReference type="PANTHER" id="PTHR46369">
    <property type="entry name" value="PROTEIN CELLULOSE SYNTHASE INTERACTIVE 1"/>
    <property type="match status" value="1"/>
</dbReference>
<evidence type="ECO:0000313" key="1">
    <source>
        <dbReference type="EMBL" id="WKA06694.1"/>
    </source>
</evidence>
<dbReference type="InterPro" id="IPR044297">
    <property type="entry name" value="CSI1/2/3"/>
</dbReference>
<reference evidence="1 2" key="1">
    <citation type="journal article" date="2023" name="Hortic Res">
        <title>The complete reference genome for grapevine (Vitis vinifera L.) genetics and breeding.</title>
        <authorList>
            <person name="Shi X."/>
            <person name="Cao S."/>
            <person name="Wang X."/>
            <person name="Huang S."/>
            <person name="Wang Y."/>
            <person name="Liu Z."/>
            <person name="Liu W."/>
            <person name="Leng X."/>
            <person name="Peng Y."/>
            <person name="Wang N."/>
            <person name="Wang Y."/>
            <person name="Ma Z."/>
            <person name="Xu X."/>
            <person name="Zhang F."/>
            <person name="Xue H."/>
            <person name="Zhong H."/>
            <person name="Wang Y."/>
            <person name="Zhang K."/>
            <person name="Velt A."/>
            <person name="Avia K."/>
            <person name="Holtgrawe D."/>
            <person name="Grimplet J."/>
            <person name="Matus J.T."/>
            <person name="Ware D."/>
            <person name="Wu X."/>
            <person name="Wang H."/>
            <person name="Liu C."/>
            <person name="Fang Y."/>
            <person name="Rustenholz C."/>
            <person name="Cheng Z."/>
            <person name="Xiao H."/>
            <person name="Zhou Y."/>
        </authorList>
    </citation>
    <scope>NUCLEOTIDE SEQUENCE [LARGE SCALE GENOMIC DNA]</scope>
    <source>
        <strain evidence="2">cv. Pinot noir / PN40024</strain>
        <tissue evidence="1">Leaf</tissue>
    </source>
</reference>
<dbReference type="EMBL" id="CP126663">
    <property type="protein sequence ID" value="WKA06694.1"/>
    <property type="molecule type" value="Genomic_DNA"/>
</dbReference>